<comment type="caution">
    <text evidence="1">The sequence shown here is derived from an EMBL/GenBank/DDBJ whole genome shotgun (WGS) entry which is preliminary data.</text>
</comment>
<proteinExistence type="predicted"/>
<accession>A0AAE0G6X3</accession>
<dbReference type="Proteomes" id="UP001190700">
    <property type="component" value="Unassembled WGS sequence"/>
</dbReference>
<protein>
    <submittedName>
        <fullName evidence="1">Uncharacterized protein</fullName>
    </submittedName>
</protein>
<reference evidence="1 2" key="1">
    <citation type="journal article" date="2015" name="Genome Biol. Evol.">
        <title>Comparative Genomics of a Bacterivorous Green Alga Reveals Evolutionary Causalities and Consequences of Phago-Mixotrophic Mode of Nutrition.</title>
        <authorList>
            <person name="Burns J.A."/>
            <person name="Paasch A."/>
            <person name="Narechania A."/>
            <person name="Kim E."/>
        </authorList>
    </citation>
    <scope>NUCLEOTIDE SEQUENCE [LARGE SCALE GENOMIC DNA]</scope>
    <source>
        <strain evidence="1 2">PLY_AMNH</strain>
    </source>
</reference>
<keyword evidence="2" id="KW-1185">Reference proteome</keyword>
<dbReference type="EMBL" id="LGRX02008859">
    <property type="protein sequence ID" value="KAK3272649.1"/>
    <property type="molecule type" value="Genomic_DNA"/>
</dbReference>
<dbReference type="AlphaFoldDB" id="A0AAE0G6X3"/>
<name>A0AAE0G6X3_9CHLO</name>
<organism evidence="1 2">
    <name type="scientific">Cymbomonas tetramitiformis</name>
    <dbReference type="NCBI Taxonomy" id="36881"/>
    <lineage>
        <taxon>Eukaryota</taxon>
        <taxon>Viridiplantae</taxon>
        <taxon>Chlorophyta</taxon>
        <taxon>Pyramimonadophyceae</taxon>
        <taxon>Pyramimonadales</taxon>
        <taxon>Pyramimonadaceae</taxon>
        <taxon>Cymbomonas</taxon>
    </lineage>
</organism>
<gene>
    <name evidence="1" type="ORF">CYMTET_19070</name>
</gene>
<evidence type="ECO:0000313" key="1">
    <source>
        <dbReference type="EMBL" id="KAK3272649.1"/>
    </source>
</evidence>
<sequence>MWFLWGAAGAVGGFIWRQRHSNRSRKQQLQLQAQATGRPLGDLETGDVELVLATLSKAFRRSLITSIVLFRGQILKAFANTAKNYAPVPLTFTSAIFSSFPAIFGTTFFSNLATYSGVELLQIFIIKHSSRAIPGNENSNQDNELDFPSDMKIAGTHVACFGVASIGYFTCQERWNRGPLRGTLSVFGASPRLDRCASSERYLAEKLVLLAYGGFKKVATIRQMGLLRSETALETGESVLSLTTYASDSMHLGTALHNLEKVYGEYAKQYVEQHAEMQEVAKKLKYPPHISHIEPALSEISNIKMLLQHSKDISEKLQDLHIELGEQVQVRVLTFGMSVIAGFIVGVEASDRIPIITL</sequence>
<evidence type="ECO:0000313" key="2">
    <source>
        <dbReference type="Proteomes" id="UP001190700"/>
    </source>
</evidence>